<name>A0ABM8VYL8_GIGMA</name>
<evidence type="ECO:0000313" key="1">
    <source>
        <dbReference type="EMBL" id="CAG8479696.1"/>
    </source>
</evidence>
<sequence>MCSKNKLSKLEFDNLVLNLINKYFVDKFLAKEEKEAIQKPLKESAIEKKSEFTKNRKIDIKAKSYKASDYF</sequence>
<accession>A0ABM8VYL8</accession>
<evidence type="ECO:0000313" key="2">
    <source>
        <dbReference type="Proteomes" id="UP000789901"/>
    </source>
</evidence>
<gene>
    <name evidence="1" type="ORF">GMARGA_LOCUS1179</name>
</gene>
<dbReference type="EMBL" id="CAJVQB010000281">
    <property type="protein sequence ID" value="CAG8479696.1"/>
    <property type="molecule type" value="Genomic_DNA"/>
</dbReference>
<dbReference type="Proteomes" id="UP000789901">
    <property type="component" value="Unassembled WGS sequence"/>
</dbReference>
<organism evidence="1 2">
    <name type="scientific">Gigaspora margarita</name>
    <dbReference type="NCBI Taxonomy" id="4874"/>
    <lineage>
        <taxon>Eukaryota</taxon>
        <taxon>Fungi</taxon>
        <taxon>Fungi incertae sedis</taxon>
        <taxon>Mucoromycota</taxon>
        <taxon>Glomeromycotina</taxon>
        <taxon>Glomeromycetes</taxon>
        <taxon>Diversisporales</taxon>
        <taxon>Gigasporaceae</taxon>
        <taxon>Gigaspora</taxon>
    </lineage>
</organism>
<keyword evidence="2" id="KW-1185">Reference proteome</keyword>
<proteinExistence type="predicted"/>
<protein>
    <submittedName>
        <fullName evidence="1">38281_t:CDS:1</fullName>
    </submittedName>
</protein>
<comment type="caution">
    <text evidence="1">The sequence shown here is derived from an EMBL/GenBank/DDBJ whole genome shotgun (WGS) entry which is preliminary data.</text>
</comment>
<reference evidence="1 2" key="1">
    <citation type="submission" date="2021-06" db="EMBL/GenBank/DDBJ databases">
        <authorList>
            <person name="Kallberg Y."/>
            <person name="Tangrot J."/>
            <person name="Rosling A."/>
        </authorList>
    </citation>
    <scope>NUCLEOTIDE SEQUENCE [LARGE SCALE GENOMIC DNA]</scope>
    <source>
        <strain evidence="1 2">120-4 pot B 10/14</strain>
    </source>
</reference>